<geneLocation type="plasmid" evidence="9">
    <name>pamcp48-600</name>
</geneLocation>
<sequence length="525" mass="59482">MFMTGASGMVVEYVLSTISTYLNGSSIQSFSLTIAIMMGMMGLGGWAQRFVNDKNLIDKFVYLELALAVISGFSPIAVYAAFSYTPEHYQLVYYFFVMTVGFLVGFEIPFITRTNETYTKKLSDNLSIVFAADYIGAFVGALLWVYILLPKMNIIQIGFVLSVLNFFVAIMTYCYFRRGTLVKECKTALVIMFAVFCGLIIGFNKVPEWANVVEQKMYPDPIITAKNTPYQKLTLTHNKVNNDTRLYINGSTQFSSVDEIRYHEALVHIPAGTLASPPQKVLVLGGGDGMATRELKKYNGVNIDLIELDKEMFRWSKTEPYITSLNDNAFDDFAEVDMNEYAEARHALRTIPLADAGNRVFFTDANNFINAYIQNSLPASYDMVVIDLPDPYNIAINKMYTLQFYKRLNALLKEDGVIVTQSTSPFHAPKVFATIGKTIKEAGYIATPYKYNIPSFGEWGWWMASRADNEFKQFHVETEYFTNELAKSSFQFGKNEIADMEVLEANTLMHPLLVRLYANESWKVE</sequence>
<comment type="pathway">
    <text evidence="5">Amine and polyamine biosynthesis; spermidine biosynthesis; spermidine from putrescine: step 1/1.</text>
</comment>
<keyword evidence="5" id="KW-0472">Membrane</keyword>
<dbReference type="EC" id="2.5.1.16" evidence="5"/>
<feature type="binding site" evidence="5">
    <location>
        <position position="231"/>
    </location>
    <ligand>
        <name>S-methyl-5'-thioadenosine</name>
        <dbReference type="ChEBI" id="CHEBI:17509"/>
    </ligand>
</feature>
<evidence type="ECO:0000256" key="1">
    <source>
        <dbReference type="ARBA" id="ARBA00007867"/>
    </source>
</evidence>
<evidence type="ECO:0000259" key="7">
    <source>
        <dbReference type="PROSITE" id="PS51006"/>
    </source>
</evidence>
<feature type="transmembrane region" description="Helical" evidence="5">
    <location>
        <begin position="27"/>
        <end position="48"/>
    </location>
</feature>
<name>A0AAC9NUC2_9ALTE</name>
<feature type="domain" description="PABS" evidence="7">
    <location>
        <begin position="207"/>
        <end position="466"/>
    </location>
</feature>
<comment type="caution">
    <text evidence="5">Lacks conserved residue(s) required for the propagation of feature annotation.</text>
</comment>
<feature type="binding site" evidence="5">
    <location>
        <begin position="364"/>
        <end position="365"/>
    </location>
    <ligand>
        <name>S-methyl-5'-thioadenosine</name>
        <dbReference type="ChEBI" id="CHEBI:17509"/>
    </ligand>
</feature>
<dbReference type="PANTHER" id="PTHR43317:SF1">
    <property type="entry name" value="THERMOSPERMINE SYNTHASE ACAULIS5"/>
    <property type="match status" value="1"/>
</dbReference>
<dbReference type="InterPro" id="IPR029063">
    <property type="entry name" value="SAM-dependent_MTases_sf"/>
</dbReference>
<feature type="binding site" evidence="5">
    <location>
        <position position="288"/>
    </location>
    <ligand>
        <name>spermidine</name>
        <dbReference type="ChEBI" id="CHEBI:57834"/>
    </ligand>
</feature>
<comment type="function">
    <text evidence="5">Catalyzes the irreversible transfer of a propylamine group from the amino donor S-adenosylmethioninamine (decarboxy-AdoMet) to putrescine (1,4-diaminobutane) to yield spermidine.</text>
</comment>
<gene>
    <name evidence="5" type="primary">speE</name>
    <name evidence="8" type="ORF">BM524_19665</name>
</gene>
<dbReference type="PANTHER" id="PTHR43317">
    <property type="entry name" value="THERMOSPERMINE SYNTHASE ACAULIS5"/>
    <property type="match status" value="1"/>
</dbReference>
<evidence type="ECO:0000313" key="9">
    <source>
        <dbReference type="Proteomes" id="UP000182101"/>
    </source>
</evidence>
<accession>A0AAC9NUC2</accession>
<keyword evidence="8" id="KW-0614">Plasmid</keyword>
<keyword evidence="4 5" id="KW-0620">Polyamine biosynthesis</keyword>
<feature type="transmembrane region" description="Helical" evidence="5">
    <location>
        <begin position="188"/>
        <end position="206"/>
    </location>
</feature>
<comment type="similarity">
    <text evidence="1 5">Belongs to the spermidine/spermine synthase family.</text>
</comment>
<evidence type="ECO:0000256" key="4">
    <source>
        <dbReference type="ARBA" id="ARBA00023115"/>
    </source>
</evidence>
<dbReference type="InterPro" id="IPR030374">
    <property type="entry name" value="PABS"/>
</dbReference>
<comment type="catalytic activity">
    <reaction evidence="5">
        <text>S-adenosyl 3-(methylsulfanyl)propylamine + putrescine = S-methyl-5'-thioadenosine + spermidine + H(+)</text>
        <dbReference type="Rhea" id="RHEA:12721"/>
        <dbReference type="ChEBI" id="CHEBI:15378"/>
        <dbReference type="ChEBI" id="CHEBI:17509"/>
        <dbReference type="ChEBI" id="CHEBI:57443"/>
        <dbReference type="ChEBI" id="CHEBI:57834"/>
        <dbReference type="ChEBI" id="CHEBI:326268"/>
        <dbReference type="EC" id="2.5.1.16"/>
    </reaction>
</comment>
<keyword evidence="5" id="KW-1133">Transmembrane helix</keyword>
<feature type="transmembrane region" description="Helical" evidence="5">
    <location>
        <begin position="60"/>
        <end position="82"/>
    </location>
</feature>
<evidence type="ECO:0000313" key="8">
    <source>
        <dbReference type="EMBL" id="APD92492.1"/>
    </source>
</evidence>
<keyword evidence="3 5" id="KW-0745">Spermidine biosynthesis</keyword>
<dbReference type="PROSITE" id="PS51006">
    <property type="entry name" value="PABS_2"/>
    <property type="match status" value="1"/>
</dbReference>
<feature type="transmembrane region" description="Helical" evidence="5">
    <location>
        <begin position="154"/>
        <end position="176"/>
    </location>
</feature>
<reference evidence="8 9" key="1">
    <citation type="submission" date="2016-11" db="EMBL/GenBank/DDBJ databases">
        <title>Networking in microbes: conjugative elements and plasmids in the genus Alteromonas.</title>
        <authorList>
            <person name="Lopez-Perez M."/>
            <person name="Ramon-Marco N."/>
            <person name="Rodriguez-Valera F."/>
        </authorList>
    </citation>
    <scope>NUCLEOTIDE SEQUENCE [LARGE SCALE GENOMIC DNA]</scope>
    <source>
        <strain evidence="8 9">CP48</strain>
        <plasmid evidence="9">pamcp48-600</plasmid>
    </source>
</reference>
<dbReference type="NCBIfam" id="NF002956">
    <property type="entry name" value="PRK03612.1"/>
    <property type="match status" value="1"/>
</dbReference>
<dbReference type="HAMAP" id="MF_00198">
    <property type="entry name" value="Spermidine_synth"/>
    <property type="match status" value="1"/>
</dbReference>
<dbReference type="Pfam" id="PF01564">
    <property type="entry name" value="Spermine_synth"/>
    <property type="match status" value="1"/>
</dbReference>
<keyword evidence="5" id="KW-1003">Cell membrane</keyword>
<feature type="transmembrane region" description="Helical" evidence="5">
    <location>
        <begin position="126"/>
        <end position="148"/>
    </location>
</feature>
<organism evidence="8 9">
    <name type="scientific">Alteromonas mediterranea</name>
    <dbReference type="NCBI Taxonomy" id="314275"/>
    <lineage>
        <taxon>Bacteria</taxon>
        <taxon>Pseudomonadati</taxon>
        <taxon>Pseudomonadota</taxon>
        <taxon>Gammaproteobacteria</taxon>
        <taxon>Alteromonadales</taxon>
        <taxon>Alteromonadaceae</taxon>
        <taxon>Alteromonas/Salinimonas group</taxon>
        <taxon>Alteromonas</taxon>
    </lineage>
</organism>
<keyword evidence="2 5" id="KW-0808">Transferase</keyword>
<protein>
    <recommendedName>
        <fullName evidence="5">Polyamine aminopropyltransferase</fullName>
    </recommendedName>
    <alternativeName>
        <fullName evidence="5">Putrescine aminopropyltransferase</fullName>
        <shortName evidence="5">PAPT</shortName>
    </alternativeName>
    <alternativeName>
        <fullName evidence="5">Spermidine synthase</fullName>
        <shortName evidence="5">SPDS</shortName>
        <shortName evidence="5">SPDSY</shortName>
        <ecNumber evidence="5">2.5.1.16</ecNumber>
    </alternativeName>
</protein>
<dbReference type="GO" id="GO:0008295">
    <property type="term" value="P:spermidine biosynthetic process"/>
    <property type="evidence" value="ECO:0007669"/>
    <property type="project" value="UniProtKB-UniRule"/>
</dbReference>
<feature type="transmembrane region" description="Helical" evidence="5">
    <location>
        <begin position="88"/>
        <end position="106"/>
    </location>
</feature>
<evidence type="ECO:0000256" key="2">
    <source>
        <dbReference type="ARBA" id="ARBA00022679"/>
    </source>
</evidence>
<feature type="active site" description="Proton acceptor" evidence="5 6">
    <location>
        <position position="387"/>
    </location>
</feature>
<dbReference type="Gene3D" id="3.40.50.150">
    <property type="entry name" value="Vaccinia Virus protein VP39"/>
    <property type="match status" value="1"/>
</dbReference>
<dbReference type="SUPFAM" id="SSF53335">
    <property type="entry name" value="S-adenosyl-L-methionine-dependent methyltransferases"/>
    <property type="match status" value="1"/>
</dbReference>
<evidence type="ECO:0000256" key="6">
    <source>
        <dbReference type="PROSITE-ProRule" id="PRU00354"/>
    </source>
</evidence>
<evidence type="ECO:0000256" key="3">
    <source>
        <dbReference type="ARBA" id="ARBA00023066"/>
    </source>
</evidence>
<feature type="binding site" evidence="5">
    <location>
        <position position="307"/>
    </location>
    <ligand>
        <name>S-methyl-5'-thioadenosine</name>
        <dbReference type="ChEBI" id="CHEBI:17509"/>
    </ligand>
</feature>
<dbReference type="GO" id="GO:0005886">
    <property type="term" value="C:plasma membrane"/>
    <property type="evidence" value="ECO:0007669"/>
    <property type="project" value="UniProtKB-SubCell"/>
</dbReference>
<evidence type="ECO:0000256" key="5">
    <source>
        <dbReference type="HAMAP-Rule" id="MF_00198"/>
    </source>
</evidence>
<comment type="subunit">
    <text evidence="5">Homodimer or homotetramer.</text>
</comment>
<dbReference type="AlphaFoldDB" id="A0AAC9NUC2"/>
<proteinExistence type="inferred from homology"/>
<comment type="subcellular location">
    <subcellularLocation>
        <location evidence="5">Cell membrane</location>
        <topology evidence="5">Multi-pass membrane protein</topology>
    </subcellularLocation>
</comment>
<dbReference type="GO" id="GO:0004766">
    <property type="term" value="F:spermidine synthase activity"/>
    <property type="evidence" value="ECO:0007669"/>
    <property type="project" value="UniProtKB-UniRule"/>
</dbReference>
<feature type="binding site" evidence="5">
    <location>
        <position position="263"/>
    </location>
    <ligand>
        <name>spermidine</name>
        <dbReference type="ChEBI" id="CHEBI:57834"/>
    </ligand>
</feature>
<dbReference type="GO" id="GO:0010487">
    <property type="term" value="F:thermospermine synthase activity"/>
    <property type="evidence" value="ECO:0007669"/>
    <property type="project" value="UniProtKB-ARBA"/>
</dbReference>
<dbReference type="EMBL" id="CP018025">
    <property type="protein sequence ID" value="APD92492.1"/>
    <property type="molecule type" value="Genomic_DNA"/>
</dbReference>
<dbReference type="InterPro" id="IPR001045">
    <property type="entry name" value="Spermi_synthase"/>
</dbReference>
<keyword evidence="5" id="KW-0812">Transmembrane</keyword>
<dbReference type="Proteomes" id="UP000182101">
    <property type="component" value="Plasmid pAMCP48-600"/>
</dbReference>